<proteinExistence type="inferred from homology"/>
<dbReference type="Proteomes" id="UP000237025">
    <property type="component" value="Unassembled WGS sequence"/>
</dbReference>
<organism evidence="6 7">
    <name type="scientific">Lelliottia aquatilis</name>
    <dbReference type="NCBI Taxonomy" id="2080838"/>
    <lineage>
        <taxon>Bacteria</taxon>
        <taxon>Pseudomonadati</taxon>
        <taxon>Pseudomonadota</taxon>
        <taxon>Gammaproteobacteria</taxon>
        <taxon>Enterobacterales</taxon>
        <taxon>Enterobacteriaceae</taxon>
        <taxon>Lelliottia</taxon>
    </lineage>
</organism>
<comment type="subcellular location">
    <subcellularLocation>
        <location evidence="1">Fimbrium</location>
    </subcellularLocation>
</comment>
<dbReference type="InterPro" id="IPR050263">
    <property type="entry name" value="Bact_Fimbrial_Adh_Pro"/>
</dbReference>
<sequence>MMLRFKDLKMTYQAYTWQPFLIVGLLLMTRFAPAAETGGQIHFGGSAVNSGCAVDARSTDQTINMGQVRKDAFNGVGSWADPIGFTLTITDCDSTVSQSAGVAFQGGTDSHDPMVLAVTDGPGSAIGVGLGIYDEQTNLVVPNSAPRSYKTLIDGENVLHFLAKYRATARIVAGDASVVANFIVIYP</sequence>
<protein>
    <submittedName>
        <fullName evidence="6">Fimbrial protein</fullName>
    </submittedName>
</protein>
<dbReference type="InterPro" id="IPR000259">
    <property type="entry name" value="Adhesion_dom_fimbrial"/>
</dbReference>
<dbReference type="Pfam" id="PF00419">
    <property type="entry name" value="Fimbrial"/>
    <property type="match status" value="1"/>
</dbReference>
<dbReference type="PANTHER" id="PTHR33420:SF12">
    <property type="entry name" value="FIMBRIN-LIKE PROTEIN FIMI-RELATED"/>
    <property type="match status" value="1"/>
</dbReference>
<evidence type="ECO:0000256" key="1">
    <source>
        <dbReference type="ARBA" id="ARBA00004561"/>
    </source>
</evidence>
<feature type="domain" description="Fimbrial-type adhesion" evidence="5">
    <location>
        <begin position="41"/>
        <end position="186"/>
    </location>
</feature>
<dbReference type="Gene3D" id="2.60.40.1090">
    <property type="entry name" value="Fimbrial-type adhesion domain"/>
    <property type="match status" value="1"/>
</dbReference>
<evidence type="ECO:0000313" key="6">
    <source>
        <dbReference type="EMBL" id="POZ21957.1"/>
    </source>
</evidence>
<name>A0ABX4ZZR2_9ENTR</name>
<dbReference type="EMBL" id="PQVW01000010">
    <property type="protein sequence ID" value="POZ21957.1"/>
    <property type="molecule type" value="Genomic_DNA"/>
</dbReference>
<evidence type="ECO:0000259" key="5">
    <source>
        <dbReference type="Pfam" id="PF00419"/>
    </source>
</evidence>
<keyword evidence="3" id="KW-0732">Signal</keyword>
<reference evidence="6 7" key="1">
    <citation type="submission" date="2018-02" db="EMBL/GenBank/DDBJ databases">
        <title>Lelliotia aquatilis sp. nov., isolated from drinking water.</title>
        <authorList>
            <person name="Kaempfer P."/>
            <person name="Glaeser S."/>
            <person name="Exner M."/>
            <person name="Doijad S."/>
            <person name="Chakraborty T."/>
        </authorList>
    </citation>
    <scope>NUCLEOTIDE SEQUENCE [LARGE SCALE GENOMIC DNA]</scope>
    <source>
        <strain evidence="6 7">6331-17</strain>
    </source>
</reference>
<comment type="caution">
    <text evidence="6">The sequence shown here is derived from an EMBL/GenBank/DDBJ whole genome shotgun (WGS) entry which is preliminary data.</text>
</comment>
<evidence type="ECO:0000256" key="2">
    <source>
        <dbReference type="ARBA" id="ARBA00006671"/>
    </source>
</evidence>
<evidence type="ECO:0000313" key="7">
    <source>
        <dbReference type="Proteomes" id="UP000237025"/>
    </source>
</evidence>
<keyword evidence="4" id="KW-0281">Fimbrium</keyword>
<dbReference type="SUPFAM" id="SSF49401">
    <property type="entry name" value="Bacterial adhesins"/>
    <property type="match status" value="1"/>
</dbReference>
<evidence type="ECO:0000256" key="3">
    <source>
        <dbReference type="ARBA" id="ARBA00022729"/>
    </source>
</evidence>
<gene>
    <name evidence="6" type="ORF">C3712_14070</name>
</gene>
<dbReference type="PANTHER" id="PTHR33420">
    <property type="entry name" value="FIMBRIAL SUBUNIT ELFA-RELATED"/>
    <property type="match status" value="1"/>
</dbReference>
<evidence type="ECO:0000256" key="4">
    <source>
        <dbReference type="ARBA" id="ARBA00023263"/>
    </source>
</evidence>
<accession>A0ABX4ZZR2</accession>
<dbReference type="InterPro" id="IPR036937">
    <property type="entry name" value="Adhesion_dom_fimbrial_sf"/>
</dbReference>
<keyword evidence="7" id="KW-1185">Reference proteome</keyword>
<comment type="similarity">
    <text evidence="2">Belongs to the fimbrial protein family.</text>
</comment>
<dbReference type="InterPro" id="IPR008966">
    <property type="entry name" value="Adhesion_dom_sf"/>
</dbReference>